<gene>
    <name evidence="6" type="ORF">SAMN05216481_105236</name>
</gene>
<evidence type="ECO:0000256" key="1">
    <source>
        <dbReference type="ARBA" id="ARBA00004127"/>
    </source>
</evidence>
<dbReference type="EMBL" id="FOET01000005">
    <property type="protein sequence ID" value="SEQ27597.1"/>
    <property type="molecule type" value="Genomic_DNA"/>
</dbReference>
<evidence type="ECO:0000256" key="2">
    <source>
        <dbReference type="ARBA" id="ARBA00022692"/>
    </source>
</evidence>
<evidence type="ECO:0000259" key="5">
    <source>
        <dbReference type="SMART" id="SM00752"/>
    </source>
</evidence>
<keyword evidence="2" id="KW-0812">Transmembrane</keyword>
<feature type="domain" description="HTTM-like" evidence="5">
    <location>
        <begin position="9"/>
        <end position="267"/>
    </location>
</feature>
<dbReference type="AlphaFoldDB" id="A0A1H9EPT5"/>
<dbReference type="STRING" id="403935.SAMN05216481_105236"/>
<evidence type="ECO:0000313" key="6">
    <source>
        <dbReference type="EMBL" id="SEQ27597.1"/>
    </source>
</evidence>
<comment type="subcellular location">
    <subcellularLocation>
        <location evidence="1">Endomembrane system</location>
        <topology evidence="1">Multi-pass membrane protein</topology>
    </subcellularLocation>
</comment>
<keyword evidence="7" id="KW-1185">Reference proteome</keyword>
<name>A0A1H9EPT5_9ACTN</name>
<proteinExistence type="predicted"/>
<organism evidence="6 7">
    <name type="scientific">Streptomyces radiopugnans</name>
    <dbReference type="NCBI Taxonomy" id="403935"/>
    <lineage>
        <taxon>Bacteria</taxon>
        <taxon>Bacillati</taxon>
        <taxon>Actinomycetota</taxon>
        <taxon>Actinomycetes</taxon>
        <taxon>Kitasatosporales</taxon>
        <taxon>Streptomycetaceae</taxon>
        <taxon>Streptomyces</taxon>
    </lineage>
</organism>
<dbReference type="InterPro" id="IPR011020">
    <property type="entry name" value="HTTM-like"/>
</dbReference>
<evidence type="ECO:0000313" key="7">
    <source>
        <dbReference type="Proteomes" id="UP000199055"/>
    </source>
</evidence>
<dbReference type="RefSeq" id="WP_177213995.1">
    <property type="nucleotide sequence ID" value="NZ_FOET01000005.1"/>
</dbReference>
<evidence type="ECO:0000256" key="4">
    <source>
        <dbReference type="ARBA" id="ARBA00023136"/>
    </source>
</evidence>
<reference evidence="7" key="1">
    <citation type="submission" date="2016-10" db="EMBL/GenBank/DDBJ databases">
        <authorList>
            <person name="Varghese N."/>
            <person name="Submissions S."/>
        </authorList>
    </citation>
    <scope>NUCLEOTIDE SEQUENCE [LARGE SCALE GENOMIC DNA]</scope>
    <source>
        <strain evidence="7">CGMCC 4.3519</strain>
    </source>
</reference>
<evidence type="ECO:0000256" key="3">
    <source>
        <dbReference type="ARBA" id="ARBA00022989"/>
    </source>
</evidence>
<dbReference type="Proteomes" id="UP000199055">
    <property type="component" value="Unassembled WGS sequence"/>
</dbReference>
<keyword evidence="3" id="KW-1133">Transmembrane helix</keyword>
<dbReference type="SMART" id="SM00752">
    <property type="entry name" value="HTTM"/>
    <property type="match status" value="1"/>
</dbReference>
<accession>A0A1H9EPT5</accession>
<keyword evidence="4" id="KW-0472">Membrane</keyword>
<protein>
    <recommendedName>
        <fullName evidence="5">HTTM-like domain-containing protein</fullName>
    </recommendedName>
</protein>
<dbReference type="GO" id="GO:0012505">
    <property type="term" value="C:endomembrane system"/>
    <property type="evidence" value="ECO:0007669"/>
    <property type="project" value="UniProtKB-SubCell"/>
</dbReference>
<sequence length="278" mass="30112">MLSRLRRAAESACARPLATAERLSAATHLLSSLEYMVRKVDREPGGLNDWTHTRAQVPAKTKAMQKVRDFVAREPVTQALHGSRALAAAVLISPVRNNTVRMLANAYLAGSQVLIYPRHLFGTDGSDQVSFLVQTAAALGRAGGTDATRNAAVQFIGAQTVLSYGASGWAKLPGDAWRSGDALVKIMRTQTYGDEWFFKQLDRYPAASRAICHAVLALECGFPLLLLRKGRYIDAGLLVMGAFHLANARFMGLSRFAWAFASTYPSVRALARGTGEAS</sequence>